<evidence type="ECO:0000259" key="1">
    <source>
        <dbReference type="Pfam" id="PF13966"/>
    </source>
</evidence>
<dbReference type="PANTHER" id="PTHR33116:SF78">
    <property type="entry name" value="OS12G0587133 PROTEIN"/>
    <property type="match status" value="1"/>
</dbReference>
<dbReference type="PANTHER" id="PTHR33116">
    <property type="entry name" value="REVERSE TRANSCRIPTASE ZINC-BINDING DOMAIN-CONTAINING PROTEIN-RELATED-RELATED"/>
    <property type="match status" value="1"/>
</dbReference>
<keyword evidence="3" id="KW-1185">Reference proteome</keyword>
<name>A0ABQ4XA03_9ASTR</name>
<evidence type="ECO:0000313" key="3">
    <source>
        <dbReference type="Proteomes" id="UP001151760"/>
    </source>
</evidence>
<sequence length="456" mass="52125">MNCVSGWNEVVNRFRSRLSAWKAKALPVGGQLTLVKSVLGSLPMYFLSLFKAPQKVINLLEAIRCIIFWGFKESQRGIYWVKWNSILLDANMGGLGVGSLLAKNLGLLAKWKWRFLTERNSLWRIVIENFYGGNGAFDSPSNLAVSFIDNLIPTFKHSFRLNVSNGQCTAFWSDPWCGDGLSLKDAFPRLFALESQQDCKVCDRWCQVDGGWGGNWSWGLPPRGRAINDLSNLISLIGHLSLSTGSMDKWSWMSDSSGLFKVKTLSNTIQSHLFPDYDLGAHHLWNSLIPRKVNVCVWRASINRLATRTNLIHRGVQLVSDLCPFCDSVPEELEHCLINCPMVIQIWRKLWSWWNLNSPVSFPSFCVFDIAHGRINNNGCARINKVLQGVFKCALWAVWKWRNRVVNAHPDMVATIKDEDIFPFIQRITKSWISARYYSKPANWSCWISRPFDIRM</sequence>
<dbReference type="InterPro" id="IPR026960">
    <property type="entry name" value="RVT-Znf"/>
</dbReference>
<comment type="caution">
    <text evidence="2">The sequence shown here is derived from an EMBL/GenBank/DDBJ whole genome shotgun (WGS) entry which is preliminary data.</text>
</comment>
<reference evidence="2" key="2">
    <citation type="submission" date="2022-01" db="EMBL/GenBank/DDBJ databases">
        <authorList>
            <person name="Yamashiro T."/>
            <person name="Shiraishi A."/>
            <person name="Satake H."/>
            <person name="Nakayama K."/>
        </authorList>
    </citation>
    <scope>NUCLEOTIDE SEQUENCE</scope>
</reference>
<keyword evidence="2" id="KW-0808">Transferase</keyword>
<organism evidence="2 3">
    <name type="scientific">Tanacetum coccineum</name>
    <dbReference type="NCBI Taxonomy" id="301880"/>
    <lineage>
        <taxon>Eukaryota</taxon>
        <taxon>Viridiplantae</taxon>
        <taxon>Streptophyta</taxon>
        <taxon>Embryophyta</taxon>
        <taxon>Tracheophyta</taxon>
        <taxon>Spermatophyta</taxon>
        <taxon>Magnoliopsida</taxon>
        <taxon>eudicotyledons</taxon>
        <taxon>Gunneridae</taxon>
        <taxon>Pentapetalae</taxon>
        <taxon>asterids</taxon>
        <taxon>campanulids</taxon>
        <taxon>Asterales</taxon>
        <taxon>Asteraceae</taxon>
        <taxon>Asteroideae</taxon>
        <taxon>Anthemideae</taxon>
        <taxon>Anthemidinae</taxon>
        <taxon>Tanacetum</taxon>
    </lineage>
</organism>
<dbReference type="Proteomes" id="UP001151760">
    <property type="component" value="Unassembled WGS sequence"/>
</dbReference>
<keyword evidence="2" id="KW-0548">Nucleotidyltransferase</keyword>
<dbReference type="EMBL" id="BQNB010009319">
    <property type="protein sequence ID" value="GJS61838.1"/>
    <property type="molecule type" value="Genomic_DNA"/>
</dbReference>
<reference evidence="2" key="1">
    <citation type="journal article" date="2022" name="Int. J. Mol. Sci.">
        <title>Draft Genome of Tanacetum Coccineum: Genomic Comparison of Closely Related Tanacetum-Family Plants.</title>
        <authorList>
            <person name="Yamashiro T."/>
            <person name="Shiraishi A."/>
            <person name="Nakayama K."/>
            <person name="Satake H."/>
        </authorList>
    </citation>
    <scope>NUCLEOTIDE SEQUENCE</scope>
</reference>
<gene>
    <name evidence="2" type="ORF">Tco_0656622</name>
</gene>
<evidence type="ECO:0000313" key="2">
    <source>
        <dbReference type="EMBL" id="GJS61838.1"/>
    </source>
</evidence>
<protein>
    <submittedName>
        <fullName evidence="2">RNA-directed DNA polymerase, eukaryota, reverse transcriptase zinc-binding domain protein</fullName>
    </submittedName>
</protein>
<proteinExistence type="predicted"/>
<feature type="domain" description="Reverse transcriptase zinc-binding" evidence="1">
    <location>
        <begin position="261"/>
        <end position="347"/>
    </location>
</feature>
<keyword evidence="2" id="KW-0695">RNA-directed DNA polymerase</keyword>
<dbReference type="Pfam" id="PF13966">
    <property type="entry name" value="zf-RVT"/>
    <property type="match status" value="1"/>
</dbReference>
<dbReference type="GO" id="GO:0003964">
    <property type="term" value="F:RNA-directed DNA polymerase activity"/>
    <property type="evidence" value="ECO:0007669"/>
    <property type="project" value="UniProtKB-KW"/>
</dbReference>
<accession>A0ABQ4XA03</accession>